<dbReference type="InterPro" id="IPR000389">
    <property type="entry name" value="Small_hydrophilic_seed_prot"/>
</dbReference>
<organism evidence="2 3">
    <name type="scientific">Chlamydomonas reinhardtii</name>
    <name type="common">Chlamydomonas smithii</name>
    <dbReference type="NCBI Taxonomy" id="3055"/>
    <lineage>
        <taxon>Eukaryota</taxon>
        <taxon>Viridiplantae</taxon>
        <taxon>Chlorophyta</taxon>
        <taxon>core chlorophytes</taxon>
        <taxon>Chlorophyceae</taxon>
        <taxon>CS clade</taxon>
        <taxon>Chlamydomonadales</taxon>
        <taxon>Chlamydomonadaceae</taxon>
        <taxon>Chlamydomonas</taxon>
    </lineage>
</organism>
<dbReference type="InterPro" id="IPR038956">
    <property type="entry name" value="LEA_5"/>
</dbReference>
<reference evidence="2 3" key="1">
    <citation type="journal article" date="2007" name="Science">
        <title>The Chlamydomonas genome reveals the evolution of key animal and plant functions.</title>
        <authorList>
            <person name="Merchant S.S."/>
            <person name="Prochnik S.E."/>
            <person name="Vallon O."/>
            <person name="Harris E.H."/>
            <person name="Karpowicz S.J."/>
            <person name="Witman G.B."/>
            <person name="Terry A."/>
            <person name="Salamov A."/>
            <person name="Fritz-Laylin L.K."/>
            <person name="Marechal-Drouard L."/>
            <person name="Marshall W.F."/>
            <person name="Qu L.H."/>
            <person name="Nelson D.R."/>
            <person name="Sanderfoot A.A."/>
            <person name="Spalding M.H."/>
            <person name="Kapitonov V.V."/>
            <person name="Ren Q."/>
            <person name="Ferris P."/>
            <person name="Lindquist E."/>
            <person name="Shapiro H."/>
            <person name="Lucas S.M."/>
            <person name="Grimwood J."/>
            <person name="Schmutz J."/>
            <person name="Cardol P."/>
            <person name="Cerutti H."/>
            <person name="Chanfreau G."/>
            <person name="Chen C.L."/>
            <person name="Cognat V."/>
            <person name="Croft M.T."/>
            <person name="Dent R."/>
            <person name="Dutcher S."/>
            <person name="Fernandez E."/>
            <person name="Fukuzawa H."/>
            <person name="Gonzalez-Ballester D."/>
            <person name="Gonzalez-Halphen D."/>
            <person name="Hallmann A."/>
            <person name="Hanikenne M."/>
            <person name="Hippler M."/>
            <person name="Inwood W."/>
            <person name="Jabbari K."/>
            <person name="Kalanon M."/>
            <person name="Kuras R."/>
            <person name="Lefebvre P.A."/>
            <person name="Lemaire S.D."/>
            <person name="Lobanov A.V."/>
            <person name="Lohr M."/>
            <person name="Manuell A."/>
            <person name="Meier I."/>
            <person name="Mets L."/>
            <person name="Mittag M."/>
            <person name="Mittelmeier T."/>
            <person name="Moroney J.V."/>
            <person name="Moseley J."/>
            <person name="Napoli C."/>
            <person name="Nedelcu A.M."/>
            <person name="Niyogi K."/>
            <person name="Novoselov S.V."/>
            <person name="Paulsen I.T."/>
            <person name="Pazour G."/>
            <person name="Purton S."/>
            <person name="Ral J.P."/>
            <person name="Riano-Pachon D.M."/>
            <person name="Riekhof W."/>
            <person name="Rymarquis L."/>
            <person name="Schroda M."/>
            <person name="Stern D."/>
            <person name="Umen J."/>
            <person name="Willows R."/>
            <person name="Wilson N."/>
            <person name="Zimmer S.L."/>
            <person name="Allmer J."/>
            <person name="Balk J."/>
            <person name="Bisova K."/>
            <person name="Chen C.J."/>
            <person name="Elias M."/>
            <person name="Gendler K."/>
            <person name="Hauser C."/>
            <person name="Lamb M.R."/>
            <person name="Ledford H."/>
            <person name="Long J.C."/>
            <person name="Minagawa J."/>
            <person name="Page M.D."/>
            <person name="Pan J."/>
            <person name="Pootakham W."/>
            <person name="Roje S."/>
            <person name="Rose A."/>
            <person name="Stahlberg E."/>
            <person name="Terauchi A.M."/>
            <person name="Yang P."/>
            <person name="Ball S."/>
            <person name="Bowler C."/>
            <person name="Dieckmann C.L."/>
            <person name="Gladyshev V.N."/>
            <person name="Green P."/>
            <person name="Jorgensen R."/>
            <person name="Mayfield S."/>
            <person name="Mueller-Roeber B."/>
            <person name="Rajamani S."/>
            <person name="Sayre R.T."/>
            <person name="Brokstein P."/>
            <person name="Dubchak I."/>
            <person name="Goodstein D."/>
            <person name="Hornick L."/>
            <person name="Huang Y.W."/>
            <person name="Jhaveri J."/>
            <person name="Luo Y."/>
            <person name="Martinez D."/>
            <person name="Ngau W.C."/>
            <person name="Otillar B."/>
            <person name="Poliakov A."/>
            <person name="Porter A."/>
            <person name="Szajkowski L."/>
            <person name="Werner G."/>
            <person name="Zhou K."/>
            <person name="Grigoriev I.V."/>
            <person name="Rokhsar D.S."/>
            <person name="Grossman A.R."/>
        </authorList>
    </citation>
    <scope>NUCLEOTIDE SEQUENCE [LARGE SCALE GENOMIC DNA]</scope>
    <source>
        <strain evidence="3">CC-503</strain>
    </source>
</reference>
<dbReference type="Pfam" id="PF00477">
    <property type="entry name" value="LEA_5"/>
    <property type="match status" value="1"/>
</dbReference>
<dbReference type="Proteomes" id="UP000006906">
    <property type="component" value="Chromosome 2"/>
</dbReference>
<dbReference type="Gramene" id="PNW87294">
    <property type="protein sequence ID" value="PNW87294"/>
    <property type="gene ID" value="CHLRE_02g116900v5"/>
</dbReference>
<dbReference type="InParanoid" id="A0A2K3E3D2"/>
<dbReference type="AlphaFoldDB" id="A0A2K3E3D2"/>
<gene>
    <name evidence="2" type="ORF">CHLRE_02g116900v5</name>
</gene>
<evidence type="ECO:0000313" key="3">
    <source>
        <dbReference type="Proteomes" id="UP000006906"/>
    </source>
</evidence>
<evidence type="ECO:0000256" key="1">
    <source>
        <dbReference type="SAM" id="MobiDB-lite"/>
    </source>
</evidence>
<keyword evidence="3" id="KW-1185">Reference proteome</keyword>
<dbReference type="KEGG" id="cre:CHLRE_02g116900v5"/>
<dbReference type="PANTHER" id="PTHR34671:SF19">
    <property type="entry name" value="EMBRYONIC ABUNDANT PROTEIN 1"/>
    <property type="match status" value="1"/>
</dbReference>
<dbReference type="EMBL" id="CM008963">
    <property type="protein sequence ID" value="PNW87294.1"/>
    <property type="molecule type" value="Genomic_DNA"/>
</dbReference>
<accession>A0A2K3E3D2</accession>
<sequence>MLSAARSTARALAGAARGHAACSASGPIPKPITTITSTRRRLLSSQAGCYSRAHARGSAGASLAPVPTRRLTVAAATHSHEELEAVARERFGRGYEQLSTEEKKSVGGVIGGRVRKEQLGHEGYQELGHKGGEARKEQLGHEGYQEMGHKGGEARKEQLGHEGYQEMGHKGGEARKEQLGHEGYQEMGHKGGEARKEQLGHEGYQDMGHKGGEARKHNPEDK</sequence>
<evidence type="ECO:0000313" key="2">
    <source>
        <dbReference type="EMBL" id="PNW87294.1"/>
    </source>
</evidence>
<dbReference type="ExpressionAtlas" id="A0A2K3E3D2">
    <property type="expression patterns" value="baseline"/>
</dbReference>
<dbReference type="OrthoDB" id="540677at2759"/>
<proteinExistence type="predicted"/>
<dbReference type="GeneID" id="66052495"/>
<dbReference type="PANTHER" id="PTHR34671">
    <property type="entry name" value="EM-LIKE PROTEIN GEA1"/>
    <property type="match status" value="1"/>
</dbReference>
<feature type="region of interest" description="Disordered" evidence="1">
    <location>
        <begin position="185"/>
        <end position="222"/>
    </location>
</feature>
<protein>
    <submittedName>
        <fullName evidence="2">Uncharacterized protein</fullName>
    </submittedName>
</protein>
<dbReference type="STRING" id="3055.A0A2K3E3D2"/>
<name>A0A2K3E3D2_CHLRE</name>
<dbReference type="RefSeq" id="XP_042927617.1">
    <property type="nucleotide sequence ID" value="XM_043059982.1"/>
</dbReference>